<proteinExistence type="inferred from homology"/>
<dbReference type="CDD" id="cd05263">
    <property type="entry name" value="MupV_like_SDR_e"/>
    <property type="match status" value="1"/>
</dbReference>
<dbReference type="InterPro" id="IPR013120">
    <property type="entry name" value="FAR_NAD-bd"/>
</dbReference>
<dbReference type="InterPro" id="IPR036291">
    <property type="entry name" value="NAD(P)-bd_dom_sf"/>
</dbReference>
<dbReference type="Pfam" id="PF00106">
    <property type="entry name" value="adh_short"/>
    <property type="match status" value="1"/>
</dbReference>
<dbReference type="Proteomes" id="UP000470384">
    <property type="component" value="Unassembled WGS sequence"/>
</dbReference>
<dbReference type="InterPro" id="IPR002347">
    <property type="entry name" value="SDR_fam"/>
</dbReference>
<dbReference type="EMBL" id="WXYQ01000003">
    <property type="protein sequence ID" value="NBG94788.1"/>
    <property type="molecule type" value="Genomic_DNA"/>
</dbReference>
<comment type="caution">
    <text evidence="4">The sequence shown here is derived from an EMBL/GenBank/DDBJ whole genome shotgun (WGS) entry which is preliminary data.</text>
</comment>
<sequence length="671" mass="73281">MDSFVTGATGFIGRHLVEKLLARKGKIHVLVRSGSKGKLKALIEELSEKYPDADKRIIPVTGDLGKARLGVSPKQITALSGKIGNVFHLAAIYDIANEDAASQITANVDGTRNAVTFAEAVKAKCFHHTSSIAAAGLFRGYWREDMFEEWEEDNHPYFRTKHDSEKVVREECTVPWRIYRPGIVVGHSKTGFIDKIDGPYFFFKMLQRLRNALPRWLSLVGLEGGHMNIVPVDFVADAMDHIAHKAGLNGKTFHLTNPDSMPVGDVLNTFARAGHGPEFAMRIDAGLFGFIPKAVRDGIKNLPPVRTITDGVLSDLGIPRATLKFFNYPTKFDSRDTQAALKGSGISCPQLRDYAPVLWDYWERNLDPSLFQNRTLSGAVKGKVVVVTGATSGIGLAIAEKLVAAGAVTVIAARTPENLAETKALLKKKARGNGGEVHAYQLDAAEIDSCDAFVKKVIDDLGRVDVLVNNAGRSIRRSVHLSYDRFHDFERTMQLNYFGALRLIMGFLPHMVEQNGGTIVNILSIGVQANQPRFSAYVASKAALGAFSSCAAPEFQHNNIHFSNVYMPLVRTPMIAPTKMYDHVPTLSPDEAAGLIAKAIVEKPTSVSTRLGTFAQVLWALAPKAMNTVFNTTYRLFPDSAAAKGEPGEGKPHTPSNEAVALAALTRGIHW</sequence>
<dbReference type="PRINTS" id="PR00081">
    <property type="entry name" value="GDHRDH"/>
</dbReference>
<evidence type="ECO:0000313" key="4">
    <source>
        <dbReference type="EMBL" id="NBG94788.1"/>
    </source>
</evidence>
<dbReference type="RefSeq" id="WP_160586864.1">
    <property type="nucleotide sequence ID" value="NZ_BMHN01000001.1"/>
</dbReference>
<dbReference type="PROSITE" id="PS00061">
    <property type="entry name" value="ADH_SHORT"/>
    <property type="match status" value="1"/>
</dbReference>
<dbReference type="PRINTS" id="PR00080">
    <property type="entry name" value="SDRFAMILY"/>
</dbReference>
<evidence type="ECO:0000256" key="1">
    <source>
        <dbReference type="ARBA" id="ARBA00006484"/>
    </source>
</evidence>
<dbReference type="OrthoDB" id="9809287at2"/>
<dbReference type="GO" id="GO:0016491">
    <property type="term" value="F:oxidoreductase activity"/>
    <property type="evidence" value="ECO:0007669"/>
    <property type="project" value="UniProtKB-KW"/>
</dbReference>
<keyword evidence="5" id="KW-1185">Reference proteome</keyword>
<evidence type="ECO:0000256" key="2">
    <source>
        <dbReference type="ARBA" id="ARBA00023002"/>
    </source>
</evidence>
<dbReference type="Pfam" id="PF07993">
    <property type="entry name" value="NAD_binding_4"/>
    <property type="match status" value="1"/>
</dbReference>
<dbReference type="GeneID" id="300655657"/>
<organism evidence="4 5">
    <name type="scientific">Pyruvatibacter mobilis</name>
    <dbReference type="NCBI Taxonomy" id="1712261"/>
    <lineage>
        <taxon>Bacteria</taxon>
        <taxon>Pseudomonadati</taxon>
        <taxon>Pseudomonadota</taxon>
        <taxon>Alphaproteobacteria</taxon>
        <taxon>Hyphomicrobiales</taxon>
        <taxon>Parvibaculaceae</taxon>
        <taxon>Pyruvatibacter</taxon>
    </lineage>
</organism>
<reference evidence="4 5" key="1">
    <citation type="journal article" date="2016" name="Int. J. Syst. Evol. Microbiol.">
        <title>Pyruvatibacter mobilis gen. nov., sp. nov., a marine bacterium from the culture broth of Picochlorum sp. 122.</title>
        <authorList>
            <person name="Wang G."/>
            <person name="Tang M."/>
            <person name="Wu H."/>
            <person name="Dai S."/>
            <person name="Li T."/>
            <person name="Chen C."/>
            <person name="He H."/>
            <person name="Fan J."/>
            <person name="Xiang W."/>
            <person name="Li X."/>
        </authorList>
    </citation>
    <scope>NUCLEOTIDE SEQUENCE [LARGE SCALE GENOMIC DNA]</scope>
    <source>
        <strain evidence="4 5">GYP-11</strain>
    </source>
</reference>
<dbReference type="NCBIfam" id="NF005539">
    <property type="entry name" value="PRK07201.1"/>
    <property type="match status" value="1"/>
</dbReference>
<feature type="domain" description="Thioester reductase (TE)" evidence="3">
    <location>
        <begin position="5"/>
        <end position="239"/>
    </location>
</feature>
<keyword evidence="2" id="KW-0560">Oxidoreductase</keyword>
<dbReference type="InterPro" id="IPR057313">
    <property type="entry name" value="Maqu_2507-like"/>
</dbReference>
<dbReference type="InterPro" id="IPR020904">
    <property type="entry name" value="Sc_DH/Rdtase_CS"/>
</dbReference>
<evidence type="ECO:0000259" key="3">
    <source>
        <dbReference type="Pfam" id="PF07993"/>
    </source>
</evidence>
<gene>
    <name evidence="4" type="ORF">GTQ45_03480</name>
</gene>
<dbReference type="GO" id="GO:0016020">
    <property type="term" value="C:membrane"/>
    <property type="evidence" value="ECO:0007669"/>
    <property type="project" value="TreeGrafter"/>
</dbReference>
<dbReference type="Gene3D" id="3.40.50.720">
    <property type="entry name" value="NAD(P)-binding Rossmann-like Domain"/>
    <property type="match status" value="2"/>
</dbReference>
<dbReference type="PANTHER" id="PTHR44196">
    <property type="entry name" value="DEHYDROGENASE/REDUCTASE SDR FAMILY MEMBER 7B"/>
    <property type="match status" value="1"/>
</dbReference>
<dbReference type="AlphaFoldDB" id="A0A845Q950"/>
<protein>
    <submittedName>
        <fullName evidence="4">SDR family oxidoreductase</fullName>
    </submittedName>
</protein>
<comment type="similarity">
    <text evidence="1">Belongs to the short-chain dehydrogenases/reductases (SDR) family.</text>
</comment>
<accession>A0A845Q950</accession>
<evidence type="ECO:0000313" key="5">
    <source>
        <dbReference type="Proteomes" id="UP000470384"/>
    </source>
</evidence>
<dbReference type="PANTHER" id="PTHR44196:SF1">
    <property type="entry name" value="DEHYDROGENASE_REDUCTASE SDR FAMILY MEMBER 7B"/>
    <property type="match status" value="1"/>
</dbReference>
<dbReference type="SUPFAM" id="SSF51735">
    <property type="entry name" value="NAD(P)-binding Rossmann-fold domains"/>
    <property type="match status" value="2"/>
</dbReference>
<name>A0A845Q950_9HYPH</name>
<dbReference type="CDD" id="cd05233">
    <property type="entry name" value="SDR_c"/>
    <property type="match status" value="1"/>
</dbReference>